<evidence type="ECO:0000313" key="2">
    <source>
        <dbReference type="Proteomes" id="UP000020077"/>
    </source>
</evidence>
<dbReference type="EMBL" id="JDVG02000413">
    <property type="protein sequence ID" value="KFB72268.1"/>
    <property type="molecule type" value="Genomic_DNA"/>
</dbReference>
<dbReference type="AlphaFoldDB" id="A0A080LUQ6"/>
<reference evidence="1 2" key="1">
    <citation type="submission" date="2014-02" db="EMBL/GenBank/DDBJ databases">
        <title>Expanding our view of genomic diversity in Candidatus Accumulibacter clades.</title>
        <authorList>
            <person name="Skennerton C.T."/>
            <person name="Barr J.J."/>
            <person name="Slater F.R."/>
            <person name="Bond P.L."/>
            <person name="Tyson G.W."/>
        </authorList>
    </citation>
    <scope>NUCLEOTIDE SEQUENCE [LARGE SCALE GENOMIC DNA]</scope>
    <source>
        <strain evidence="2">BA-91</strain>
    </source>
</reference>
<organism evidence="1 2">
    <name type="scientific">Candidatus Accumulibacter phosphatis</name>
    <dbReference type="NCBI Taxonomy" id="327160"/>
    <lineage>
        <taxon>Bacteria</taxon>
        <taxon>Pseudomonadati</taxon>
        <taxon>Pseudomonadota</taxon>
        <taxon>Betaproteobacteria</taxon>
        <taxon>Candidatus Accumulibacter</taxon>
    </lineage>
</organism>
<dbReference type="Proteomes" id="UP000020077">
    <property type="component" value="Unassembled WGS sequence"/>
</dbReference>
<name>A0A080LUQ6_9PROT</name>
<proteinExistence type="predicted"/>
<comment type="caution">
    <text evidence="1">The sequence shown here is derived from an EMBL/GenBank/DDBJ whole genome shotgun (WGS) entry which is preliminary data.</text>
</comment>
<sequence>MTLPWPRFSKNPGKRSAFMPPEMIEVVGFMPYHFW</sequence>
<accession>A0A080LUQ6</accession>
<protein>
    <submittedName>
        <fullName evidence="1">Uncharacterized protein</fullName>
    </submittedName>
</protein>
<evidence type="ECO:0000313" key="1">
    <source>
        <dbReference type="EMBL" id="KFB72268.1"/>
    </source>
</evidence>
<gene>
    <name evidence="1" type="ORF">AW09_002546</name>
</gene>